<accession>A0A6S6TP51</accession>
<reference evidence="1" key="1">
    <citation type="submission" date="2020-01" db="EMBL/GenBank/DDBJ databases">
        <authorList>
            <person name="Meier V. D."/>
            <person name="Meier V D."/>
        </authorList>
    </citation>
    <scope>NUCLEOTIDE SEQUENCE</scope>
    <source>
        <strain evidence="1">HLG_WM_MAG_02</strain>
    </source>
</reference>
<sequence length="199" mass="21541">MKLDLQGLSFLLLTLVNTLWMRLCLVQSNFLKTSHNFFPLFFYLIVYLIESSPSSHVNTENKATRETLKSSKLHYLKTQGKEMKTLALVVAGILTIGASTLIADSEVNANENLNVNVVEDSSVTDSVIGTSIDASDSTVNANNNLNVNVVQDSTIEDSIVGTSIEASDSTVNANDNLNVNVVKDSEVSGSTIGTQIRAR</sequence>
<gene>
    <name evidence="1" type="ORF">HELGO_WM18122</name>
</gene>
<proteinExistence type="predicted"/>
<evidence type="ECO:0000313" key="1">
    <source>
        <dbReference type="EMBL" id="CAA6816766.1"/>
    </source>
</evidence>
<organism evidence="1">
    <name type="scientific">uncultured Sulfurovum sp</name>
    <dbReference type="NCBI Taxonomy" id="269237"/>
    <lineage>
        <taxon>Bacteria</taxon>
        <taxon>Pseudomonadati</taxon>
        <taxon>Campylobacterota</taxon>
        <taxon>Epsilonproteobacteria</taxon>
        <taxon>Campylobacterales</taxon>
        <taxon>Sulfurovaceae</taxon>
        <taxon>Sulfurovum</taxon>
        <taxon>environmental samples</taxon>
    </lineage>
</organism>
<name>A0A6S6TP51_9BACT</name>
<protein>
    <submittedName>
        <fullName evidence="1">Uncharacterized protein</fullName>
    </submittedName>
</protein>
<dbReference type="AlphaFoldDB" id="A0A6S6TP51"/>
<dbReference type="EMBL" id="CACVAZ010000108">
    <property type="protein sequence ID" value="CAA6816766.1"/>
    <property type="molecule type" value="Genomic_DNA"/>
</dbReference>